<dbReference type="KEGG" id="maur:BOH66_02180"/>
<dbReference type="OrthoDB" id="5080510at2"/>
<evidence type="ECO:0008006" key="3">
    <source>
        <dbReference type="Google" id="ProtNLM"/>
    </source>
</evidence>
<protein>
    <recommendedName>
        <fullName evidence="3">Peptide ABC transporter permease</fullName>
    </recommendedName>
</protein>
<reference evidence="1 2" key="1">
    <citation type="submission" date="2016-12" db="EMBL/GenBank/DDBJ databases">
        <title>Complete genome sequence of Microbacterium aurum KACC 15219.</title>
        <authorList>
            <person name="Jung Y."/>
            <person name="Shin J.-H."/>
            <person name="Lee Y.-J."/>
            <person name="Yi H."/>
            <person name="Bahn Y.-S."/>
            <person name="Kim J.F."/>
            <person name="Lee D.-W."/>
        </authorList>
    </citation>
    <scope>NUCLEOTIDE SEQUENCE [LARGE SCALE GENOMIC DNA]</scope>
    <source>
        <strain evidence="1 2">KACC 15219</strain>
    </source>
</reference>
<dbReference type="EMBL" id="CP018762">
    <property type="protein sequence ID" value="APZ33232.1"/>
    <property type="molecule type" value="Genomic_DNA"/>
</dbReference>
<name>A0A1P8U547_9MICO</name>
<accession>A0A1P8U547</accession>
<dbReference type="Proteomes" id="UP000187185">
    <property type="component" value="Chromosome"/>
</dbReference>
<dbReference type="STRING" id="36805.BOH66_02180"/>
<dbReference type="AlphaFoldDB" id="A0A1P8U547"/>
<proteinExistence type="predicted"/>
<gene>
    <name evidence="1" type="ORF">BOH66_02180</name>
</gene>
<keyword evidence="2" id="KW-1185">Reference proteome</keyword>
<organism evidence="1 2">
    <name type="scientific">Microbacterium aurum</name>
    <dbReference type="NCBI Taxonomy" id="36805"/>
    <lineage>
        <taxon>Bacteria</taxon>
        <taxon>Bacillati</taxon>
        <taxon>Actinomycetota</taxon>
        <taxon>Actinomycetes</taxon>
        <taxon>Micrococcales</taxon>
        <taxon>Microbacteriaceae</taxon>
        <taxon>Microbacterium</taxon>
    </lineage>
</organism>
<sequence length="120" mass="12284">MSAVLNAPATIPAPTRATGGRVTWIHVESGFHVASCAGEYVGFAERTPDGHFVGFDARSTPVGRYADLGEAKDAVVSARRHAMTEPESPRVQAALHTAAAATGLVALGTLATAVATLPGF</sequence>
<evidence type="ECO:0000313" key="1">
    <source>
        <dbReference type="EMBL" id="APZ33232.1"/>
    </source>
</evidence>
<evidence type="ECO:0000313" key="2">
    <source>
        <dbReference type="Proteomes" id="UP000187185"/>
    </source>
</evidence>
<dbReference type="RefSeq" id="WP_076688881.1">
    <property type="nucleotide sequence ID" value="NZ_CP018762.1"/>
</dbReference>